<evidence type="ECO:0000259" key="10">
    <source>
        <dbReference type="PROSITE" id="PS50893"/>
    </source>
</evidence>
<comment type="subcellular location">
    <subcellularLocation>
        <location evidence="1">Cell inner membrane</location>
        <topology evidence="1">Peripheral membrane protein</topology>
    </subcellularLocation>
</comment>
<dbReference type="SMART" id="SM00382">
    <property type="entry name" value="AAA"/>
    <property type="match status" value="1"/>
</dbReference>
<keyword evidence="8" id="KW-1278">Translocase</keyword>
<evidence type="ECO:0000256" key="3">
    <source>
        <dbReference type="ARBA" id="ARBA00022448"/>
    </source>
</evidence>
<keyword evidence="3" id="KW-0813">Transport</keyword>
<dbReference type="Gene3D" id="3.40.50.300">
    <property type="entry name" value="P-loop containing nucleotide triphosphate hydrolases"/>
    <property type="match status" value="1"/>
</dbReference>
<proteinExistence type="inferred from homology"/>
<dbReference type="PANTHER" id="PTHR43297:SF14">
    <property type="entry name" value="ATPASE AAA-TYPE CORE DOMAIN-CONTAINING PROTEIN"/>
    <property type="match status" value="1"/>
</dbReference>
<sequence>MSIDAMSAAIGQQGILHDISFTVDRGDWLGIVGGSGAGKSTLLKAILGARRPARPQAGSMIFDGVLRPFAKGWSGRPKGIAYVPQSPTHGLDPLRRIKWQWTQLFRCKCCVADYKPIFTALGLPDPEMHFPHEWSLGMQQRLLLAMALVEEPKLLILDEPTSALDTVIAAQVLTEVERIARDKSIAVLMVTHDLALAARFSNQITIMEQGRIVESGPTDTVLNRPQHPYARDLVAHRAWQRAETANA</sequence>
<keyword evidence="5" id="KW-0997">Cell inner membrane</keyword>
<evidence type="ECO:0000256" key="1">
    <source>
        <dbReference type="ARBA" id="ARBA00004417"/>
    </source>
</evidence>
<dbReference type="PANTHER" id="PTHR43297">
    <property type="entry name" value="OLIGOPEPTIDE TRANSPORT ATP-BINDING PROTEIN APPD"/>
    <property type="match status" value="1"/>
</dbReference>
<comment type="similarity">
    <text evidence="2">Belongs to the ABC transporter superfamily.</text>
</comment>
<dbReference type="Pfam" id="PF00005">
    <property type="entry name" value="ABC_tran"/>
    <property type="match status" value="1"/>
</dbReference>
<evidence type="ECO:0000313" key="12">
    <source>
        <dbReference type="Proteomes" id="UP000777935"/>
    </source>
</evidence>
<evidence type="ECO:0000256" key="8">
    <source>
        <dbReference type="ARBA" id="ARBA00022967"/>
    </source>
</evidence>
<gene>
    <name evidence="11" type="ORF">HRQ87_18700</name>
</gene>
<dbReference type="InterPro" id="IPR003593">
    <property type="entry name" value="AAA+_ATPase"/>
</dbReference>
<feature type="domain" description="ABC transporter" evidence="10">
    <location>
        <begin position="1"/>
        <end position="234"/>
    </location>
</feature>
<name>A0ABX2IXC8_9RHOB</name>
<protein>
    <submittedName>
        <fullName evidence="11">ABC transporter ATP-binding protein</fullName>
    </submittedName>
</protein>
<organism evidence="11 12">
    <name type="scientific">Parasulfitobacter algicola</name>
    <dbReference type="NCBI Taxonomy" id="2614809"/>
    <lineage>
        <taxon>Bacteria</taxon>
        <taxon>Pseudomonadati</taxon>
        <taxon>Pseudomonadota</taxon>
        <taxon>Alphaproteobacteria</taxon>
        <taxon>Rhodobacterales</taxon>
        <taxon>Roseobacteraceae</taxon>
        <taxon>Parasulfitobacter</taxon>
    </lineage>
</organism>
<evidence type="ECO:0000256" key="2">
    <source>
        <dbReference type="ARBA" id="ARBA00005417"/>
    </source>
</evidence>
<keyword evidence="9" id="KW-0472">Membrane</keyword>
<dbReference type="InterPro" id="IPR050388">
    <property type="entry name" value="ABC_Ni/Peptide_Import"/>
</dbReference>
<keyword evidence="7 11" id="KW-0067">ATP-binding</keyword>
<keyword evidence="6" id="KW-0547">Nucleotide-binding</keyword>
<keyword evidence="12" id="KW-1185">Reference proteome</keyword>
<dbReference type="Proteomes" id="UP000777935">
    <property type="component" value="Unassembled WGS sequence"/>
</dbReference>
<dbReference type="InterPro" id="IPR027417">
    <property type="entry name" value="P-loop_NTPase"/>
</dbReference>
<comment type="caution">
    <text evidence="11">The sequence shown here is derived from an EMBL/GenBank/DDBJ whole genome shotgun (WGS) entry which is preliminary data.</text>
</comment>
<reference evidence="11 12" key="1">
    <citation type="submission" date="2020-06" db="EMBL/GenBank/DDBJ databases">
        <title>Sulfitobacter algicola sp. nov., isolated from green algae.</title>
        <authorList>
            <person name="Wang C."/>
        </authorList>
    </citation>
    <scope>NUCLEOTIDE SEQUENCE [LARGE SCALE GENOMIC DNA]</scope>
    <source>
        <strain evidence="11 12">1151</strain>
    </source>
</reference>
<dbReference type="EMBL" id="JABUFE010000020">
    <property type="protein sequence ID" value="NSX56816.1"/>
    <property type="molecule type" value="Genomic_DNA"/>
</dbReference>
<dbReference type="GO" id="GO:0005524">
    <property type="term" value="F:ATP binding"/>
    <property type="evidence" value="ECO:0007669"/>
    <property type="project" value="UniProtKB-KW"/>
</dbReference>
<evidence type="ECO:0000256" key="5">
    <source>
        <dbReference type="ARBA" id="ARBA00022519"/>
    </source>
</evidence>
<dbReference type="PROSITE" id="PS50893">
    <property type="entry name" value="ABC_TRANSPORTER_2"/>
    <property type="match status" value="1"/>
</dbReference>
<dbReference type="SUPFAM" id="SSF52540">
    <property type="entry name" value="P-loop containing nucleoside triphosphate hydrolases"/>
    <property type="match status" value="1"/>
</dbReference>
<evidence type="ECO:0000313" key="11">
    <source>
        <dbReference type="EMBL" id="NSX56816.1"/>
    </source>
</evidence>
<evidence type="ECO:0000256" key="6">
    <source>
        <dbReference type="ARBA" id="ARBA00022741"/>
    </source>
</evidence>
<dbReference type="InterPro" id="IPR003439">
    <property type="entry name" value="ABC_transporter-like_ATP-bd"/>
</dbReference>
<keyword evidence="4" id="KW-1003">Cell membrane</keyword>
<evidence type="ECO:0000256" key="7">
    <source>
        <dbReference type="ARBA" id="ARBA00022840"/>
    </source>
</evidence>
<accession>A0ABX2IXC8</accession>
<evidence type="ECO:0000256" key="4">
    <source>
        <dbReference type="ARBA" id="ARBA00022475"/>
    </source>
</evidence>
<evidence type="ECO:0000256" key="9">
    <source>
        <dbReference type="ARBA" id="ARBA00023136"/>
    </source>
</evidence>